<reference evidence="1 2" key="2">
    <citation type="submission" date="2009-02" db="EMBL/GenBank/DDBJ databases">
        <title>Draft genome sequence of Clostridium methylpentosum (DSM 5476).</title>
        <authorList>
            <person name="Sudarsanam P."/>
            <person name="Ley R."/>
            <person name="Guruge J."/>
            <person name="Turnbaugh P.J."/>
            <person name="Mahowald M."/>
            <person name="Liep D."/>
            <person name="Gordon J."/>
        </authorList>
    </citation>
    <scope>NUCLEOTIDE SEQUENCE [LARGE SCALE GENOMIC DNA]</scope>
    <source>
        <strain evidence="1 2">DSM 5476</strain>
    </source>
</reference>
<proteinExistence type="predicted"/>
<dbReference type="Proteomes" id="UP000003340">
    <property type="component" value="Unassembled WGS sequence"/>
</dbReference>
<dbReference type="STRING" id="537013.CLOSTMETH_00609"/>
<dbReference type="EMBL" id="ACEC01000025">
    <property type="protein sequence ID" value="EEG31713.1"/>
    <property type="molecule type" value="Genomic_DNA"/>
</dbReference>
<reference evidence="1 2" key="1">
    <citation type="submission" date="2009-01" db="EMBL/GenBank/DDBJ databases">
        <authorList>
            <person name="Fulton L."/>
            <person name="Clifton S."/>
            <person name="Fulton B."/>
            <person name="Xu J."/>
            <person name="Minx P."/>
            <person name="Pepin K.H."/>
            <person name="Johnson M."/>
            <person name="Bhonagiri V."/>
            <person name="Nash W.E."/>
            <person name="Mardis E.R."/>
            <person name="Wilson R.K."/>
        </authorList>
    </citation>
    <scope>NUCLEOTIDE SEQUENCE [LARGE SCALE GENOMIC DNA]</scope>
    <source>
        <strain evidence="1 2">DSM 5476</strain>
    </source>
</reference>
<comment type="caution">
    <text evidence="1">The sequence shown here is derived from an EMBL/GenBank/DDBJ whole genome shotgun (WGS) entry which is preliminary data.</text>
</comment>
<gene>
    <name evidence="1" type="ORF">CLOSTMETH_00609</name>
</gene>
<sequence>MIVLHFEQHLFYLFSQPQAHRPLYGSFLLILSCIRRFVTTVWREKNTSRNNSIHLPAGQKA</sequence>
<protein>
    <submittedName>
        <fullName evidence="1">Uncharacterized protein</fullName>
    </submittedName>
</protein>
<accession>C0E9V8</accession>
<evidence type="ECO:0000313" key="1">
    <source>
        <dbReference type="EMBL" id="EEG31713.1"/>
    </source>
</evidence>
<dbReference type="AlphaFoldDB" id="C0E9V8"/>
<evidence type="ECO:0000313" key="2">
    <source>
        <dbReference type="Proteomes" id="UP000003340"/>
    </source>
</evidence>
<keyword evidence="2" id="KW-1185">Reference proteome</keyword>
<dbReference type="HOGENOM" id="CLU_2914357_0_0_9"/>
<organism evidence="1 2">
    <name type="scientific">[Clostridium] methylpentosum DSM 5476</name>
    <dbReference type="NCBI Taxonomy" id="537013"/>
    <lineage>
        <taxon>Bacteria</taxon>
        <taxon>Bacillati</taxon>
        <taxon>Bacillota</taxon>
        <taxon>Clostridia</taxon>
        <taxon>Eubacteriales</taxon>
        <taxon>Oscillospiraceae</taxon>
        <taxon>Oscillospiraceae incertae sedis</taxon>
    </lineage>
</organism>
<name>C0E9V8_9FIRM</name>